<keyword evidence="3 7" id="KW-0479">Metal-binding</keyword>
<dbReference type="GO" id="GO:0016705">
    <property type="term" value="F:oxidoreductase activity, acting on paired donors, with incorporation or reduction of molecular oxygen"/>
    <property type="evidence" value="ECO:0007669"/>
    <property type="project" value="InterPro"/>
</dbReference>
<dbReference type="GO" id="GO:0020037">
    <property type="term" value="F:heme binding"/>
    <property type="evidence" value="ECO:0007669"/>
    <property type="project" value="InterPro"/>
</dbReference>
<dbReference type="Gene3D" id="1.10.630.10">
    <property type="entry name" value="Cytochrome P450"/>
    <property type="match status" value="1"/>
</dbReference>
<comment type="caution">
    <text evidence="8">The sequence shown here is derived from an EMBL/GenBank/DDBJ whole genome shotgun (WGS) entry which is preliminary data.</text>
</comment>
<keyword evidence="5 7" id="KW-0408">Iron</keyword>
<evidence type="ECO:0000256" key="5">
    <source>
        <dbReference type="ARBA" id="ARBA00023004"/>
    </source>
</evidence>
<dbReference type="PRINTS" id="PR00385">
    <property type="entry name" value="P450"/>
</dbReference>
<dbReference type="InterPro" id="IPR036396">
    <property type="entry name" value="Cyt_P450_sf"/>
</dbReference>
<comment type="similarity">
    <text evidence="1 7">Belongs to the cytochrome P450 family.</text>
</comment>
<dbReference type="EMBL" id="JELY01001921">
    <property type="protein sequence ID" value="KYF54193.1"/>
    <property type="molecule type" value="Genomic_DNA"/>
</dbReference>
<dbReference type="Proteomes" id="UP000075420">
    <property type="component" value="Unassembled WGS sequence"/>
</dbReference>
<dbReference type="PANTHER" id="PTHR46696">
    <property type="entry name" value="P450, PUTATIVE (EUROFUNG)-RELATED"/>
    <property type="match status" value="1"/>
</dbReference>
<sequence length="401" mass="44370">MHTTIEPVDLASPDFKSSAYAIYARLRAEEPVHRTTLPDGRALWLVTRYDDCVAALKDERLVKDWRALGADFFGADSEQLLLERHMLNMDPPDHTRLRAIVNKAFTPRLVEGLRGRIQAIADGLLDDVQGRGEMDVVADYAFPLPIIVIAEMLGVPVEDRHRIRAWSDAVVGGVPTRENVERTGAMIKEFNDYLLDMVEERRRAPREDLLSALVHVEEEGAGRLDENELLSMVFLLLVAGHETTVNLIANGILALLTHPVEKAKLQADPSLMRSAIEELLRYDSPVETATFRFAREELELGGAVIPKGDVVVVVIGSANRDPELTPSPEELDLARDPNRHIAFGLGVHYCLGAPLARLEGQIAIGTILRRMPNLALKVAPEAIQIRPSLIVRGPVALPVSF</sequence>
<dbReference type="CDD" id="cd11029">
    <property type="entry name" value="CYP107-like"/>
    <property type="match status" value="1"/>
</dbReference>
<dbReference type="InterPro" id="IPR002397">
    <property type="entry name" value="Cyt_P450_B"/>
</dbReference>
<dbReference type="GO" id="GO:0004497">
    <property type="term" value="F:monooxygenase activity"/>
    <property type="evidence" value="ECO:0007669"/>
    <property type="project" value="UniProtKB-KW"/>
</dbReference>
<organism evidence="8 9">
    <name type="scientific">Sorangium cellulosum</name>
    <name type="common">Polyangium cellulosum</name>
    <dbReference type="NCBI Taxonomy" id="56"/>
    <lineage>
        <taxon>Bacteria</taxon>
        <taxon>Pseudomonadati</taxon>
        <taxon>Myxococcota</taxon>
        <taxon>Polyangia</taxon>
        <taxon>Polyangiales</taxon>
        <taxon>Polyangiaceae</taxon>
        <taxon>Sorangium</taxon>
    </lineage>
</organism>
<dbReference type="FunFam" id="1.10.630.10:FF:000018">
    <property type="entry name" value="Cytochrome P450 monooxygenase"/>
    <property type="match status" value="1"/>
</dbReference>
<evidence type="ECO:0000256" key="1">
    <source>
        <dbReference type="ARBA" id="ARBA00010617"/>
    </source>
</evidence>
<evidence type="ECO:0000256" key="7">
    <source>
        <dbReference type="RuleBase" id="RU000461"/>
    </source>
</evidence>
<keyword evidence="6 7" id="KW-0503">Monooxygenase</keyword>
<dbReference type="PANTHER" id="PTHR46696:SF1">
    <property type="entry name" value="CYTOCHROME P450 YJIB-RELATED"/>
    <property type="match status" value="1"/>
</dbReference>
<evidence type="ECO:0000256" key="6">
    <source>
        <dbReference type="ARBA" id="ARBA00023033"/>
    </source>
</evidence>
<dbReference type="PRINTS" id="PR00359">
    <property type="entry name" value="BP450"/>
</dbReference>
<dbReference type="GO" id="GO:0005506">
    <property type="term" value="F:iron ion binding"/>
    <property type="evidence" value="ECO:0007669"/>
    <property type="project" value="InterPro"/>
</dbReference>
<evidence type="ECO:0000256" key="4">
    <source>
        <dbReference type="ARBA" id="ARBA00023002"/>
    </source>
</evidence>
<accession>A0A150PEU2</accession>
<dbReference type="SUPFAM" id="SSF48264">
    <property type="entry name" value="Cytochrome P450"/>
    <property type="match status" value="1"/>
</dbReference>
<keyword evidence="2 7" id="KW-0349">Heme</keyword>
<evidence type="ECO:0000313" key="8">
    <source>
        <dbReference type="EMBL" id="KYF54193.1"/>
    </source>
</evidence>
<proteinExistence type="inferred from homology"/>
<dbReference type="InterPro" id="IPR001128">
    <property type="entry name" value="Cyt_P450"/>
</dbReference>
<name>A0A150PEU2_SORCE</name>
<reference evidence="8 9" key="1">
    <citation type="submission" date="2014-02" db="EMBL/GenBank/DDBJ databases">
        <title>The small core and large imbalanced accessory genome model reveals a collaborative survival strategy of Sorangium cellulosum strains in nature.</title>
        <authorList>
            <person name="Han K."/>
            <person name="Peng R."/>
            <person name="Blom J."/>
            <person name="Li Y.-Z."/>
        </authorList>
    </citation>
    <scope>NUCLEOTIDE SEQUENCE [LARGE SCALE GENOMIC DNA]</scope>
    <source>
        <strain evidence="8 9">So0157-25</strain>
    </source>
</reference>
<dbReference type="PROSITE" id="PS00086">
    <property type="entry name" value="CYTOCHROME_P450"/>
    <property type="match status" value="1"/>
</dbReference>
<gene>
    <name evidence="8" type="ORF">BE08_44855</name>
</gene>
<evidence type="ECO:0000256" key="2">
    <source>
        <dbReference type="ARBA" id="ARBA00022617"/>
    </source>
</evidence>
<keyword evidence="4 7" id="KW-0560">Oxidoreductase</keyword>
<protein>
    <submittedName>
        <fullName evidence="8">Cytochrome P450</fullName>
    </submittedName>
</protein>
<dbReference type="InterPro" id="IPR017972">
    <property type="entry name" value="Cyt_P450_CS"/>
</dbReference>
<evidence type="ECO:0000313" key="9">
    <source>
        <dbReference type="Proteomes" id="UP000075420"/>
    </source>
</evidence>
<dbReference type="AlphaFoldDB" id="A0A150PEU2"/>
<dbReference type="Pfam" id="PF00067">
    <property type="entry name" value="p450"/>
    <property type="match status" value="1"/>
</dbReference>
<evidence type="ECO:0000256" key="3">
    <source>
        <dbReference type="ARBA" id="ARBA00022723"/>
    </source>
</evidence>